<dbReference type="SUPFAM" id="SSF109604">
    <property type="entry name" value="HD-domain/PDEase-like"/>
    <property type="match status" value="1"/>
</dbReference>
<dbReference type="OrthoDB" id="9805698at2"/>
<dbReference type="Proteomes" id="UP000319852">
    <property type="component" value="Chromosome"/>
</dbReference>
<dbReference type="AlphaFoldDB" id="A0A517MXV4"/>
<gene>
    <name evidence="2" type="ORF">HG15A2_30410</name>
</gene>
<name>A0A517MXV4_9BACT</name>
<protein>
    <recommendedName>
        <fullName evidence="1">HD/PDEase domain-containing protein</fullName>
    </recommendedName>
</protein>
<sequence length="228" mass="26161">MEHSKLRRKIAWQAARLLYDRQETDCYQAKMKAARRLIRGWVKTSDLPKDAEVTVQLQLFSGDYSAQRSRFDEEEARWELMRLLLLPCESVSQNLREHPEGDVLYHSLQVFDLAREQLPYDEEFLTAALLHDVGKAIDVRSSSTAGLEALGDYVSERTCWLVENLAEARKITDGSGGLRSRRRLKQSPNFEELMLLEQCDRQGRVAGIPASTLDEALHYLRELSAMCS</sequence>
<dbReference type="Pfam" id="PF01966">
    <property type="entry name" value="HD"/>
    <property type="match status" value="1"/>
</dbReference>
<dbReference type="KEGG" id="amob:HG15A2_30410"/>
<dbReference type="CDD" id="cd00077">
    <property type="entry name" value="HDc"/>
    <property type="match status" value="1"/>
</dbReference>
<reference evidence="2 3" key="1">
    <citation type="submission" date="2019-02" db="EMBL/GenBank/DDBJ databases">
        <title>Deep-cultivation of Planctomycetes and their phenomic and genomic characterization uncovers novel biology.</title>
        <authorList>
            <person name="Wiegand S."/>
            <person name="Jogler M."/>
            <person name="Boedeker C."/>
            <person name="Pinto D."/>
            <person name="Vollmers J."/>
            <person name="Rivas-Marin E."/>
            <person name="Kohn T."/>
            <person name="Peeters S.H."/>
            <person name="Heuer A."/>
            <person name="Rast P."/>
            <person name="Oberbeckmann S."/>
            <person name="Bunk B."/>
            <person name="Jeske O."/>
            <person name="Meyerdierks A."/>
            <person name="Storesund J.E."/>
            <person name="Kallscheuer N."/>
            <person name="Luecker S."/>
            <person name="Lage O.M."/>
            <person name="Pohl T."/>
            <person name="Merkel B.J."/>
            <person name="Hornburger P."/>
            <person name="Mueller R.-W."/>
            <person name="Bruemmer F."/>
            <person name="Labrenz M."/>
            <person name="Spormann A.M."/>
            <person name="Op den Camp H."/>
            <person name="Overmann J."/>
            <person name="Amann R."/>
            <person name="Jetten M.S.M."/>
            <person name="Mascher T."/>
            <person name="Medema M.H."/>
            <person name="Devos D.P."/>
            <person name="Kaster A.-K."/>
            <person name="Ovreas L."/>
            <person name="Rohde M."/>
            <person name="Galperin M.Y."/>
            <person name="Jogler C."/>
        </authorList>
    </citation>
    <scope>NUCLEOTIDE SEQUENCE [LARGE SCALE GENOMIC DNA]</scope>
    <source>
        <strain evidence="2 3">HG15A2</strain>
    </source>
</reference>
<accession>A0A517MXV4</accession>
<proteinExistence type="predicted"/>
<evidence type="ECO:0000313" key="3">
    <source>
        <dbReference type="Proteomes" id="UP000319852"/>
    </source>
</evidence>
<feature type="domain" description="HD/PDEase" evidence="1">
    <location>
        <begin position="99"/>
        <end position="214"/>
    </location>
</feature>
<dbReference type="SMART" id="SM00471">
    <property type="entry name" value="HDc"/>
    <property type="match status" value="1"/>
</dbReference>
<dbReference type="InterPro" id="IPR003607">
    <property type="entry name" value="HD/PDEase_dom"/>
</dbReference>
<dbReference type="EMBL" id="CP036263">
    <property type="protein sequence ID" value="QDS99712.1"/>
    <property type="molecule type" value="Genomic_DNA"/>
</dbReference>
<evidence type="ECO:0000259" key="1">
    <source>
        <dbReference type="SMART" id="SM00471"/>
    </source>
</evidence>
<dbReference type="Gene3D" id="1.10.3210.10">
    <property type="entry name" value="Hypothetical protein af1432"/>
    <property type="match status" value="1"/>
</dbReference>
<evidence type="ECO:0000313" key="2">
    <source>
        <dbReference type="EMBL" id="QDS99712.1"/>
    </source>
</evidence>
<dbReference type="RefSeq" id="WP_145060886.1">
    <property type="nucleotide sequence ID" value="NZ_CP036263.1"/>
</dbReference>
<dbReference type="InterPro" id="IPR006674">
    <property type="entry name" value="HD_domain"/>
</dbReference>
<keyword evidence="3" id="KW-1185">Reference proteome</keyword>
<organism evidence="2 3">
    <name type="scientific">Adhaeretor mobilis</name>
    <dbReference type="NCBI Taxonomy" id="1930276"/>
    <lineage>
        <taxon>Bacteria</taxon>
        <taxon>Pseudomonadati</taxon>
        <taxon>Planctomycetota</taxon>
        <taxon>Planctomycetia</taxon>
        <taxon>Pirellulales</taxon>
        <taxon>Lacipirellulaceae</taxon>
        <taxon>Adhaeretor</taxon>
    </lineage>
</organism>